<protein>
    <recommendedName>
        <fullName evidence="2">SCAN domain-containing protein</fullName>
    </recommendedName>
</protein>
<name>A0A5N4B7B2_PHOPY</name>
<dbReference type="EMBL" id="VVIM01000001">
    <property type="protein sequence ID" value="KAB0805433.1"/>
    <property type="molecule type" value="Genomic_DNA"/>
</dbReference>
<evidence type="ECO:0000256" key="1">
    <source>
        <dbReference type="SAM" id="MobiDB-lite"/>
    </source>
</evidence>
<feature type="domain" description="SCAN" evidence="2">
    <location>
        <begin position="736"/>
        <end position="781"/>
    </location>
</feature>
<dbReference type="InterPro" id="IPR057560">
    <property type="entry name" value="Znf_SCAND3"/>
</dbReference>
<reference evidence="3 4" key="1">
    <citation type="journal article" date="2018" name="Elife">
        <title>Firefly genomes illuminate parallel origins of bioluminescence in beetles.</title>
        <authorList>
            <person name="Fallon T.R."/>
            <person name="Lower S.E."/>
            <person name="Chang C.H."/>
            <person name="Bessho-Uehara M."/>
            <person name="Martin G.J."/>
            <person name="Bewick A.J."/>
            <person name="Behringer M."/>
            <person name="Debat H.J."/>
            <person name="Wong I."/>
            <person name="Day J.C."/>
            <person name="Suvorov A."/>
            <person name="Silva C.J."/>
            <person name="Stanger-Hall K.F."/>
            <person name="Hall D.W."/>
            <person name="Schmitz R.J."/>
            <person name="Nelson D.R."/>
            <person name="Lewis S.M."/>
            <person name="Shigenobu S."/>
            <person name="Bybee S.M."/>
            <person name="Larracuente A.M."/>
            <person name="Oba Y."/>
            <person name="Weng J.K."/>
        </authorList>
    </citation>
    <scope>NUCLEOTIDE SEQUENCE [LARGE SCALE GENOMIC DNA]</scope>
    <source>
        <strain evidence="3">1611_PpyrPB1</strain>
        <tissue evidence="3">Whole body</tissue>
    </source>
</reference>
<dbReference type="AlphaFoldDB" id="A0A5N4B7B2"/>
<organism evidence="3 4">
    <name type="scientific">Photinus pyralis</name>
    <name type="common">Common eastern firefly</name>
    <name type="synonym">Lampyris pyralis</name>
    <dbReference type="NCBI Taxonomy" id="7054"/>
    <lineage>
        <taxon>Eukaryota</taxon>
        <taxon>Metazoa</taxon>
        <taxon>Ecdysozoa</taxon>
        <taxon>Arthropoda</taxon>
        <taxon>Hexapoda</taxon>
        <taxon>Insecta</taxon>
        <taxon>Pterygota</taxon>
        <taxon>Neoptera</taxon>
        <taxon>Endopterygota</taxon>
        <taxon>Coleoptera</taxon>
        <taxon>Polyphaga</taxon>
        <taxon>Elateriformia</taxon>
        <taxon>Elateroidea</taxon>
        <taxon>Lampyridae</taxon>
        <taxon>Lampyrinae</taxon>
        <taxon>Photinus</taxon>
    </lineage>
</organism>
<evidence type="ECO:0000313" key="4">
    <source>
        <dbReference type="Proteomes" id="UP000327044"/>
    </source>
</evidence>
<keyword evidence="4" id="KW-1185">Reference proteome</keyword>
<dbReference type="Pfam" id="PF23663">
    <property type="entry name" value="Znf_SCAND3"/>
    <property type="match status" value="1"/>
</dbReference>
<accession>A0A5N4B7B2</accession>
<evidence type="ECO:0000259" key="2">
    <source>
        <dbReference type="Pfam" id="PF23663"/>
    </source>
</evidence>
<dbReference type="Proteomes" id="UP000327044">
    <property type="component" value="Unassembled WGS sequence"/>
</dbReference>
<proteinExistence type="predicted"/>
<feature type="region of interest" description="Disordered" evidence="1">
    <location>
        <begin position="84"/>
        <end position="115"/>
    </location>
</feature>
<gene>
    <name evidence="3" type="ORF">PPYR_02403</name>
</gene>
<dbReference type="InParanoid" id="A0A5N4B7B2"/>
<sequence length="1107" mass="125820">MSLRGRPRVLNEDIIKNIVISNKPNIVRDGKIIKASEIWTTMSREIKEIAPHALYTLVVNNRYNLKDILLKDTVCEPASKITENVTEGTHTEDTDLDTDSITNTNNDSEPEEPFCNVSESSTSSTIIDITFERAEFDDLVEEKQYSRKEKDRKRLEFRKYLVLRAGEWQNAITSKLWAKHKIHCAYQFKRNKIYNEKLIISGKCNCGSVLHGTANNIMTGDNVIINCHRTVGTDGKCGKRYLRNPLRHQIGLEIFEGHTTAMKYRIDQAANLMEPGDEEPPHVYKAQALHDAVKSYTNSQILNKNPIYSLAKAKRTIYKNTIHTVGLDPFFAIYWSKYQLEVYKQYALRHNSSIAIDATGSIIKKLIHSDKSKSKHIFLYSCVANTPHEPKFPVTQMISESQTTIWIWMWLMQWIQSGAPTPREVTCDMSSALLNAAVRAFTGSTTIESYADSIWEGEPLPKSYIRIDVAHFLKIYCNYLKNIRFKIKKFFLAAIGKLILAQNLEEAEEILFAIFVTALSDTEGKAIDGSYTSCEIHKGKLVQLLTHDSLSPFENYANADTENLVLQEDICSESTVHENRWQKWAQNIYVRACSSLNDNGDRQNAHYLPQLANKILQHMKWFPLWSDVMRNAFEYGRIPSSSASVEAEFSVIKSQLFGNVTLPIRADLFVFKHIEFLKGRLQLLPNSSATHNSEDQNRIQDNGTLEEIGQNTDWNGIIASGLVVTCPACSNNDSPSGAHKCNKCGKNVHVLKECSIPIQGEQEGFGEKRVCVECHRLTTRTSKDIRNLSVVENWRGLAESVNKSRYLRASFQENEFLLHEKLNKIPILNNGNSLKLRAINVKGIKVTLANTCAFDSIFQLFLSAVYDSKELPKACSELKSNLFFEMLLHTSCKGITRHTYYTRAILLQNIFPSKQGIYNSAFINCEVTVGHLCTKLFSTTPTLVETSICNRGCTPRVKNFPAIQIQNSFLGSEKWEDEIENQFLLGTTSCSRQDCNGEESTSSPRPGDFIIFEVYDTGDTHYNTTTLHCIPKTLQFSFMKEPFYLRGVVRMRLPKSDSDVNLKTIGHYTAISYRRDGSWVEYDDQKDSEMTLSPNFNAVIELIVYSV</sequence>
<comment type="caution">
    <text evidence="3">The sequence shown here is derived from an EMBL/GenBank/DDBJ whole genome shotgun (WGS) entry which is preliminary data.</text>
</comment>
<evidence type="ECO:0000313" key="3">
    <source>
        <dbReference type="EMBL" id="KAB0805433.1"/>
    </source>
</evidence>